<evidence type="ECO:0000313" key="2">
    <source>
        <dbReference type="Proteomes" id="UP000186513"/>
    </source>
</evidence>
<dbReference type="AlphaFoldDB" id="A0A1K2HLA5"/>
<dbReference type="OrthoDB" id="9151199at2"/>
<keyword evidence="2" id="KW-1185">Reference proteome</keyword>
<protein>
    <submittedName>
        <fullName evidence="1">Uncharacterized protein</fullName>
    </submittedName>
</protein>
<organism evidence="1 2">
    <name type="scientific">Chitinimonas taiwanensis DSM 18899</name>
    <dbReference type="NCBI Taxonomy" id="1121279"/>
    <lineage>
        <taxon>Bacteria</taxon>
        <taxon>Pseudomonadati</taxon>
        <taxon>Pseudomonadota</taxon>
        <taxon>Betaproteobacteria</taxon>
        <taxon>Neisseriales</taxon>
        <taxon>Chitinibacteraceae</taxon>
        <taxon>Chitinimonas</taxon>
    </lineage>
</organism>
<dbReference type="EMBL" id="FPKR01000009">
    <property type="protein sequence ID" value="SFZ77596.1"/>
    <property type="molecule type" value="Genomic_DNA"/>
</dbReference>
<proteinExistence type="predicted"/>
<accession>A0A1K2HLA5</accession>
<gene>
    <name evidence="1" type="ORF">SAMN02745887_02511</name>
</gene>
<name>A0A1K2HLA5_9NEIS</name>
<dbReference type="Proteomes" id="UP000186513">
    <property type="component" value="Unassembled WGS sequence"/>
</dbReference>
<dbReference type="RefSeq" id="WP_072429013.1">
    <property type="nucleotide sequence ID" value="NZ_FPKR01000009.1"/>
</dbReference>
<reference evidence="1 2" key="1">
    <citation type="submission" date="2016-11" db="EMBL/GenBank/DDBJ databases">
        <authorList>
            <person name="Jaros S."/>
            <person name="Januszkiewicz K."/>
            <person name="Wedrychowicz H."/>
        </authorList>
    </citation>
    <scope>NUCLEOTIDE SEQUENCE [LARGE SCALE GENOMIC DNA]</scope>
    <source>
        <strain evidence="1 2">DSM 18899</strain>
    </source>
</reference>
<evidence type="ECO:0000313" key="1">
    <source>
        <dbReference type="EMBL" id="SFZ77596.1"/>
    </source>
</evidence>
<sequence length="294" mass="30993">MNDILTLEQTVPVMSVQHRLALGLSCIDALAQSPAHGGLRVELESIGPYPLPYTLERHRADRHAARYAGQIKRVMAHALAEGVDTHWVLRVFGGALDGKPAYRPESDARRYVPRRLAIELSMDGPLPAATPLNIRTPWLWPAAAYPLPGTVSAVRGRVLRGASLASGLAVPWARVIATVPAEQADFTLASRVGHAHADAQGEYVLALDARAVSGAALSNPVRVRLWAFAPVAAVPADPLDPLAALPIEACGTASINDVLRGTAVPAAYTASVSTTAQLRLGEVLSGNGAALLFT</sequence>
<dbReference type="STRING" id="1121279.SAMN02745887_02511"/>